<sequence length="270" mass="31610">MKCHVKGQRGASSFELPYHQLLHNSSYLYLQQLPTKSPSQRKNVSDNASWTKLPNIHAEKSIEREIYLKPNKGLKIQDPKGHPLISKRNQSLVSKIQNSKLQYLSQGRRPTPIHIQNQNRQSMKEMVIGNGPLERQQIAENKYVENDTSRSNEQSRRMFVENDTSRSKEQSRRMVVEDDSKEKHESNNKNQPQKKKIFGNDISRENDQHKKMVVAEEESRERQQSARNKTKRSPLCQSMLIGEFLKQNGRDVEKEMENLIEYEENILLEE</sequence>
<accession>A0AAV0ZW02</accession>
<evidence type="ECO:0000256" key="1">
    <source>
        <dbReference type="SAM" id="MobiDB-lite"/>
    </source>
</evidence>
<evidence type="ECO:0000313" key="3">
    <source>
        <dbReference type="Proteomes" id="UP001157006"/>
    </source>
</evidence>
<feature type="compositionally biased region" description="Basic and acidic residues" evidence="1">
    <location>
        <begin position="142"/>
        <end position="187"/>
    </location>
</feature>
<gene>
    <name evidence="2" type="ORF">VFH_III048720</name>
</gene>
<dbReference type="EMBL" id="OX451738">
    <property type="protein sequence ID" value="CAI8602609.1"/>
    <property type="molecule type" value="Genomic_DNA"/>
</dbReference>
<proteinExistence type="predicted"/>
<protein>
    <submittedName>
        <fullName evidence="2">Uncharacterized protein</fullName>
    </submittedName>
</protein>
<name>A0AAV0ZW02_VICFA</name>
<organism evidence="2 3">
    <name type="scientific">Vicia faba</name>
    <name type="common">Broad bean</name>
    <name type="synonym">Faba vulgaris</name>
    <dbReference type="NCBI Taxonomy" id="3906"/>
    <lineage>
        <taxon>Eukaryota</taxon>
        <taxon>Viridiplantae</taxon>
        <taxon>Streptophyta</taxon>
        <taxon>Embryophyta</taxon>
        <taxon>Tracheophyta</taxon>
        <taxon>Spermatophyta</taxon>
        <taxon>Magnoliopsida</taxon>
        <taxon>eudicotyledons</taxon>
        <taxon>Gunneridae</taxon>
        <taxon>Pentapetalae</taxon>
        <taxon>rosids</taxon>
        <taxon>fabids</taxon>
        <taxon>Fabales</taxon>
        <taxon>Fabaceae</taxon>
        <taxon>Papilionoideae</taxon>
        <taxon>50 kb inversion clade</taxon>
        <taxon>NPAAA clade</taxon>
        <taxon>Hologalegina</taxon>
        <taxon>IRL clade</taxon>
        <taxon>Fabeae</taxon>
        <taxon>Vicia</taxon>
    </lineage>
</organism>
<feature type="compositionally biased region" description="Basic and acidic residues" evidence="1">
    <location>
        <begin position="202"/>
        <end position="224"/>
    </location>
</feature>
<feature type="region of interest" description="Disordered" evidence="1">
    <location>
        <begin position="140"/>
        <end position="234"/>
    </location>
</feature>
<reference evidence="2 3" key="1">
    <citation type="submission" date="2023-01" db="EMBL/GenBank/DDBJ databases">
        <authorList>
            <person name="Kreplak J."/>
        </authorList>
    </citation>
    <scope>NUCLEOTIDE SEQUENCE [LARGE SCALE GENOMIC DNA]</scope>
</reference>
<evidence type="ECO:0000313" key="2">
    <source>
        <dbReference type="EMBL" id="CAI8602609.1"/>
    </source>
</evidence>
<keyword evidence="3" id="KW-1185">Reference proteome</keyword>
<dbReference type="Proteomes" id="UP001157006">
    <property type="component" value="Chromosome 3"/>
</dbReference>
<dbReference type="AlphaFoldDB" id="A0AAV0ZW02"/>